<gene>
    <name evidence="10" type="ORF">NLI96_g7110</name>
</gene>
<keyword evidence="11" id="KW-1185">Reference proteome</keyword>
<dbReference type="PANTHER" id="PTHR12264:SF21">
    <property type="entry name" value="TRANSCRIPTION INITIATION FACTOR TFIID SUBUNIT 12"/>
    <property type="match status" value="1"/>
</dbReference>
<evidence type="ECO:0000256" key="1">
    <source>
        <dbReference type="ARBA" id="ARBA00004123"/>
    </source>
</evidence>
<evidence type="ECO:0000259" key="9">
    <source>
        <dbReference type="Pfam" id="PF03847"/>
    </source>
</evidence>
<evidence type="ECO:0000313" key="10">
    <source>
        <dbReference type="EMBL" id="KAJ3482241.1"/>
    </source>
</evidence>
<dbReference type="CDD" id="cd07981">
    <property type="entry name" value="HFD_TAF12"/>
    <property type="match status" value="1"/>
</dbReference>
<dbReference type="GO" id="GO:0003677">
    <property type="term" value="F:DNA binding"/>
    <property type="evidence" value="ECO:0007669"/>
    <property type="project" value="TreeGrafter"/>
</dbReference>
<comment type="caution">
    <text evidence="10">The sequence shown here is derived from an EMBL/GenBank/DDBJ whole genome shotgun (WGS) entry which is preliminary data.</text>
</comment>
<evidence type="ECO:0000313" key="11">
    <source>
        <dbReference type="Proteomes" id="UP001212997"/>
    </source>
</evidence>
<keyword evidence="4" id="KW-0804">Transcription</keyword>
<dbReference type="GO" id="GO:0005669">
    <property type="term" value="C:transcription factor TFIID complex"/>
    <property type="evidence" value="ECO:0007669"/>
    <property type="project" value="InterPro"/>
</dbReference>
<dbReference type="PANTHER" id="PTHR12264">
    <property type="entry name" value="TRANSCRIPTION INITIATION FACTOR TFIID SUBUNIT 12"/>
    <property type="match status" value="1"/>
</dbReference>
<protein>
    <recommendedName>
        <fullName evidence="6">TBP-associated factor 12</fullName>
    </recommendedName>
    <alternativeName>
        <fullName evidence="7">Transcription initiation factor TFIID subunit 12</fullName>
    </alternativeName>
</protein>
<dbReference type="EMBL" id="JANAWD010000282">
    <property type="protein sequence ID" value="KAJ3482241.1"/>
    <property type="molecule type" value="Genomic_DNA"/>
</dbReference>
<accession>A0AAD5V4H8</accession>
<dbReference type="GO" id="GO:0046982">
    <property type="term" value="F:protein heterodimerization activity"/>
    <property type="evidence" value="ECO:0007669"/>
    <property type="project" value="InterPro"/>
</dbReference>
<feature type="compositionally biased region" description="Polar residues" evidence="8">
    <location>
        <begin position="222"/>
        <end position="237"/>
    </location>
</feature>
<organism evidence="10 11">
    <name type="scientific">Meripilus lineatus</name>
    <dbReference type="NCBI Taxonomy" id="2056292"/>
    <lineage>
        <taxon>Eukaryota</taxon>
        <taxon>Fungi</taxon>
        <taxon>Dikarya</taxon>
        <taxon>Basidiomycota</taxon>
        <taxon>Agaricomycotina</taxon>
        <taxon>Agaricomycetes</taxon>
        <taxon>Polyporales</taxon>
        <taxon>Meripilaceae</taxon>
        <taxon>Meripilus</taxon>
    </lineage>
</organism>
<feature type="domain" description="Transcription initiation factor TFIID subunit 12" evidence="9">
    <location>
        <begin position="314"/>
        <end position="380"/>
    </location>
</feature>
<sequence length="438" mass="46263">MFATACSCTNVGLDDPLQKEGNIQGNIGPMTDAIANYATDPCVTHLPASSHTTNPVVALGGCALSCDDDEPQQLAVNSTNSQRGLVIWTVYVASPHTRGVMTTPNIPSGSAGAPSGLIPPSSANNIITALGNAFKTQTGDPLSENKIAQLLIQNMSQLSELMKQGKLNQHQIMQLKEYADKHKVAGASTTTTTPVAPAPAPAAQPPIQATPVAPAPATTSAFKNTSTSPFLSQTPSTEVYPISQTVSTPTTSTPTQWPQSQQGRPTLTGGLSSGRVSGTCTPAQVAKSSDDNAVLPLEDTRVRKKNSPGDQSMRRTIQDLVSSIDPNVKIEPEVEDLLLDIADEFIDSVTNFACRLAKHRGGDTLEVRDLQLHLERNHNIRIPGFSSDESRVALSQAALAPPPAAAPSNKKGNQGTHMTLRAHRLAQVAQAKREAKLM</sequence>
<dbReference type="Gene3D" id="1.10.20.10">
    <property type="entry name" value="Histone, subunit A"/>
    <property type="match status" value="1"/>
</dbReference>
<reference evidence="10" key="1">
    <citation type="submission" date="2022-07" db="EMBL/GenBank/DDBJ databases">
        <title>Genome Sequence of Physisporinus lineatus.</title>
        <authorList>
            <person name="Buettner E."/>
        </authorList>
    </citation>
    <scope>NUCLEOTIDE SEQUENCE</scope>
    <source>
        <strain evidence="10">VT162</strain>
    </source>
</reference>
<evidence type="ECO:0000256" key="4">
    <source>
        <dbReference type="ARBA" id="ARBA00023163"/>
    </source>
</evidence>
<feature type="region of interest" description="Disordered" evidence="8">
    <location>
        <begin position="185"/>
        <end position="290"/>
    </location>
</feature>
<comment type="subcellular location">
    <subcellularLocation>
        <location evidence="1">Nucleus</location>
    </subcellularLocation>
</comment>
<keyword evidence="5" id="KW-0539">Nucleus</keyword>
<name>A0AAD5V4H8_9APHY</name>
<dbReference type="Pfam" id="PF03847">
    <property type="entry name" value="TFIID_20kDa"/>
    <property type="match status" value="1"/>
</dbReference>
<dbReference type="InterPro" id="IPR009072">
    <property type="entry name" value="Histone-fold"/>
</dbReference>
<keyword evidence="3" id="KW-0805">Transcription regulation</keyword>
<proteinExistence type="inferred from homology"/>
<evidence type="ECO:0000256" key="6">
    <source>
        <dbReference type="ARBA" id="ARBA00075089"/>
    </source>
</evidence>
<dbReference type="GO" id="GO:0017025">
    <property type="term" value="F:TBP-class protein binding"/>
    <property type="evidence" value="ECO:0007669"/>
    <property type="project" value="TreeGrafter"/>
</dbReference>
<dbReference type="InterPro" id="IPR037794">
    <property type="entry name" value="TAF12"/>
</dbReference>
<dbReference type="GO" id="GO:0051123">
    <property type="term" value="P:RNA polymerase II preinitiation complex assembly"/>
    <property type="evidence" value="ECO:0007669"/>
    <property type="project" value="TreeGrafter"/>
</dbReference>
<comment type="similarity">
    <text evidence="2">Belongs to the TAF12 family.</text>
</comment>
<evidence type="ECO:0000256" key="2">
    <source>
        <dbReference type="ARBA" id="ARBA00007530"/>
    </source>
</evidence>
<feature type="compositionally biased region" description="Low complexity" evidence="8">
    <location>
        <begin position="241"/>
        <end position="262"/>
    </location>
</feature>
<feature type="compositionally biased region" description="Low complexity" evidence="8">
    <location>
        <begin position="205"/>
        <end position="221"/>
    </location>
</feature>
<evidence type="ECO:0000256" key="7">
    <source>
        <dbReference type="ARBA" id="ARBA00093657"/>
    </source>
</evidence>
<evidence type="ECO:0000256" key="8">
    <source>
        <dbReference type="SAM" id="MobiDB-lite"/>
    </source>
</evidence>
<dbReference type="Proteomes" id="UP001212997">
    <property type="component" value="Unassembled WGS sequence"/>
</dbReference>
<dbReference type="InterPro" id="IPR003228">
    <property type="entry name" value="TFIID_TAF12_dom"/>
</dbReference>
<dbReference type="GO" id="GO:0000124">
    <property type="term" value="C:SAGA complex"/>
    <property type="evidence" value="ECO:0007669"/>
    <property type="project" value="InterPro"/>
</dbReference>
<dbReference type="AlphaFoldDB" id="A0AAD5V4H8"/>
<evidence type="ECO:0000256" key="3">
    <source>
        <dbReference type="ARBA" id="ARBA00023015"/>
    </source>
</evidence>
<evidence type="ECO:0000256" key="5">
    <source>
        <dbReference type="ARBA" id="ARBA00023242"/>
    </source>
</evidence>
<dbReference type="FunFam" id="1.10.20.10:FF:000011">
    <property type="entry name" value="Transcription initiation factor TFIID subunit 12"/>
    <property type="match status" value="1"/>
</dbReference>
<dbReference type="SUPFAM" id="SSF47113">
    <property type="entry name" value="Histone-fold"/>
    <property type="match status" value="1"/>
</dbReference>